<accession>A0A0F9E914</accession>
<evidence type="ECO:0000313" key="1">
    <source>
        <dbReference type="EMBL" id="KKL70434.1"/>
    </source>
</evidence>
<organism evidence="1">
    <name type="scientific">marine sediment metagenome</name>
    <dbReference type="NCBI Taxonomy" id="412755"/>
    <lineage>
        <taxon>unclassified sequences</taxon>
        <taxon>metagenomes</taxon>
        <taxon>ecological metagenomes</taxon>
    </lineage>
</organism>
<comment type="caution">
    <text evidence="1">The sequence shown here is derived from an EMBL/GenBank/DDBJ whole genome shotgun (WGS) entry which is preliminary data.</text>
</comment>
<gene>
    <name evidence="1" type="ORF">LCGC14_2104930</name>
</gene>
<dbReference type="AlphaFoldDB" id="A0A0F9E914"/>
<name>A0A0F9E914_9ZZZZ</name>
<dbReference type="EMBL" id="LAZR01025894">
    <property type="protein sequence ID" value="KKL70434.1"/>
    <property type="molecule type" value="Genomic_DNA"/>
</dbReference>
<sequence length="135" mass="15448">MADMKFPITVNEIDFDIDRGISSEGLFGSENVGEFVSIRPCDEKYNNKTYLGLFIGFSPVLARASYDEEKKSLTFHHNGSNPAIYVFDLKEVILGCGSWWGKIKSEEDLKRITDIDIDNVWYVKALKQLTKEEKK</sequence>
<reference evidence="1" key="1">
    <citation type="journal article" date="2015" name="Nature">
        <title>Complex archaea that bridge the gap between prokaryotes and eukaryotes.</title>
        <authorList>
            <person name="Spang A."/>
            <person name="Saw J.H."/>
            <person name="Jorgensen S.L."/>
            <person name="Zaremba-Niedzwiedzka K."/>
            <person name="Martijn J."/>
            <person name="Lind A.E."/>
            <person name="van Eijk R."/>
            <person name="Schleper C."/>
            <person name="Guy L."/>
            <person name="Ettema T.J."/>
        </authorList>
    </citation>
    <scope>NUCLEOTIDE SEQUENCE</scope>
</reference>
<proteinExistence type="predicted"/>
<protein>
    <submittedName>
        <fullName evidence="1">Uncharacterized protein</fullName>
    </submittedName>
</protein>